<keyword evidence="2" id="KW-0812">Transmembrane</keyword>
<protein>
    <submittedName>
        <fullName evidence="3">Uncharacterized protein</fullName>
    </submittedName>
</protein>
<evidence type="ECO:0000256" key="1">
    <source>
        <dbReference type="SAM" id="MobiDB-lite"/>
    </source>
</evidence>
<feature type="region of interest" description="Disordered" evidence="1">
    <location>
        <begin position="31"/>
        <end position="78"/>
    </location>
</feature>
<accession>A0A927I126</accession>
<sequence length="78" mass="8391">MSVVIALLGAIWPYLAAAGAALLAVLTAYGKGRSDQKSRTETKDLRDANDIRKQGADARADAAVDPGRLRDDDGWKRH</sequence>
<evidence type="ECO:0000313" key="4">
    <source>
        <dbReference type="Proteomes" id="UP000619295"/>
    </source>
</evidence>
<evidence type="ECO:0000256" key="2">
    <source>
        <dbReference type="SAM" id="Phobius"/>
    </source>
</evidence>
<feature type="transmembrane region" description="Helical" evidence="2">
    <location>
        <begin position="6"/>
        <end position="29"/>
    </location>
</feature>
<organism evidence="3 4">
    <name type="scientific">Bosea spartocytisi</name>
    <dbReference type="NCBI Taxonomy" id="2773451"/>
    <lineage>
        <taxon>Bacteria</taxon>
        <taxon>Pseudomonadati</taxon>
        <taxon>Pseudomonadota</taxon>
        <taxon>Alphaproteobacteria</taxon>
        <taxon>Hyphomicrobiales</taxon>
        <taxon>Boseaceae</taxon>
        <taxon>Bosea</taxon>
    </lineage>
</organism>
<keyword evidence="2" id="KW-0472">Membrane</keyword>
<gene>
    <name evidence="3" type="ORF">IED13_15535</name>
</gene>
<feature type="compositionally biased region" description="Basic and acidic residues" evidence="1">
    <location>
        <begin position="32"/>
        <end position="78"/>
    </location>
</feature>
<evidence type="ECO:0000313" key="3">
    <source>
        <dbReference type="EMBL" id="MBD3847121.1"/>
    </source>
</evidence>
<dbReference type="Proteomes" id="UP000619295">
    <property type="component" value="Unassembled WGS sequence"/>
</dbReference>
<comment type="caution">
    <text evidence="3">The sequence shown here is derived from an EMBL/GenBank/DDBJ whole genome shotgun (WGS) entry which is preliminary data.</text>
</comment>
<name>A0A927I126_9HYPH</name>
<dbReference type="RefSeq" id="WP_191124701.1">
    <property type="nucleotide sequence ID" value="NZ_JACXWY010000009.1"/>
</dbReference>
<dbReference type="EMBL" id="JACXWY010000009">
    <property type="protein sequence ID" value="MBD3847121.1"/>
    <property type="molecule type" value="Genomic_DNA"/>
</dbReference>
<keyword evidence="4" id="KW-1185">Reference proteome</keyword>
<proteinExistence type="predicted"/>
<keyword evidence="2" id="KW-1133">Transmembrane helix</keyword>
<dbReference type="AlphaFoldDB" id="A0A927I126"/>
<reference evidence="3" key="1">
    <citation type="submission" date="2020-09" db="EMBL/GenBank/DDBJ databases">
        <title>Bosea spartocytisi sp. nov. a root nodule endophyte of Spartocytisus supranubius in the high mountain ecosystem fo the Teide National Park (Canary Islands, Spain).</title>
        <authorList>
            <person name="Pulido-Suarez L."/>
            <person name="Peix A."/>
            <person name="Igual J.M."/>
            <person name="Socas-Perez N."/>
            <person name="Velazquez E."/>
            <person name="Flores-Felix J.D."/>
            <person name="Leon-Barrios M."/>
        </authorList>
    </citation>
    <scope>NUCLEOTIDE SEQUENCE</scope>
    <source>
        <strain evidence="3">SSUT16</strain>
    </source>
</reference>